<accession>A0A5J4Q069</accession>
<organism evidence="1">
    <name type="scientific">termite gut metagenome</name>
    <dbReference type="NCBI Taxonomy" id="433724"/>
    <lineage>
        <taxon>unclassified sequences</taxon>
        <taxon>metagenomes</taxon>
        <taxon>organismal metagenomes</taxon>
    </lineage>
</organism>
<feature type="non-terminal residue" evidence="1">
    <location>
        <position position="1"/>
    </location>
</feature>
<gene>
    <name evidence="1" type="ORF">EZS27_034937</name>
</gene>
<comment type="caution">
    <text evidence="1">The sequence shown here is derived from an EMBL/GenBank/DDBJ whole genome shotgun (WGS) entry which is preliminary data.</text>
</comment>
<reference evidence="1" key="1">
    <citation type="submission" date="2019-03" db="EMBL/GenBank/DDBJ databases">
        <title>Single cell metagenomics reveals metabolic interactions within the superorganism composed of flagellate Streblomastix strix and complex community of Bacteroidetes bacteria on its surface.</title>
        <authorList>
            <person name="Treitli S.C."/>
            <person name="Kolisko M."/>
            <person name="Husnik F."/>
            <person name="Keeling P."/>
            <person name="Hampl V."/>
        </authorList>
    </citation>
    <scope>NUCLEOTIDE SEQUENCE</scope>
    <source>
        <strain evidence="1">STM</strain>
    </source>
</reference>
<proteinExistence type="predicted"/>
<protein>
    <submittedName>
        <fullName evidence="1">Uncharacterized protein</fullName>
    </submittedName>
</protein>
<dbReference type="AlphaFoldDB" id="A0A5J4Q069"/>
<evidence type="ECO:0000313" key="1">
    <source>
        <dbReference type="EMBL" id="KAA6314450.1"/>
    </source>
</evidence>
<dbReference type="EMBL" id="SNRY01005643">
    <property type="protein sequence ID" value="KAA6314450.1"/>
    <property type="molecule type" value="Genomic_DNA"/>
</dbReference>
<name>A0A5J4Q069_9ZZZZ</name>
<sequence>QFDSNTVIWSNDLSLTLHEIAQVGKIKI</sequence>